<reference evidence="1 2" key="1">
    <citation type="submission" date="2016-04" db="EMBL/GenBank/DDBJ databases">
        <title>A degradative enzymes factory behind the ericoid mycorrhizal symbiosis.</title>
        <authorList>
            <consortium name="DOE Joint Genome Institute"/>
            <person name="Martino E."/>
            <person name="Morin E."/>
            <person name="Grelet G."/>
            <person name="Kuo A."/>
            <person name="Kohler A."/>
            <person name="Daghino S."/>
            <person name="Barry K."/>
            <person name="Choi C."/>
            <person name="Cichocki N."/>
            <person name="Clum A."/>
            <person name="Copeland A."/>
            <person name="Hainaut M."/>
            <person name="Haridas S."/>
            <person name="Labutti K."/>
            <person name="Lindquist E."/>
            <person name="Lipzen A."/>
            <person name="Khouja H.-R."/>
            <person name="Murat C."/>
            <person name="Ohm R."/>
            <person name="Olson A."/>
            <person name="Spatafora J."/>
            <person name="Veneault-Fourrey C."/>
            <person name="Henrissat B."/>
            <person name="Grigoriev I."/>
            <person name="Martin F."/>
            <person name="Perotto S."/>
        </authorList>
    </citation>
    <scope>NUCLEOTIDE SEQUENCE [LARGE SCALE GENOMIC DNA]</scope>
    <source>
        <strain evidence="1 2">F</strain>
    </source>
</reference>
<gene>
    <name evidence="1" type="ORF">L207DRAFT_54777</name>
</gene>
<accession>A0A2J6RKZ7</accession>
<name>A0A2J6RKZ7_HYAVF</name>
<sequence>MNEQMRPEGAFTPASYRMADSRCYSPFTRRHFMASQMTLTLLVMTAHPEAIFITAREAIHARTGSGLHPPAHSKTYTIRCCHLSIGVRTWFIIISLLHVAMASKLRSLWHFRASKGARKCGFGFSQLIIRRAERRAAASELLFPPVDSPLSFSILALLTPWELRIFVAEL</sequence>
<protein>
    <submittedName>
        <fullName evidence="1">Uncharacterized protein</fullName>
    </submittedName>
</protein>
<organism evidence="1 2">
    <name type="scientific">Hyaloscypha variabilis (strain UAMH 11265 / GT02V1 / F)</name>
    <name type="common">Meliniomyces variabilis</name>
    <dbReference type="NCBI Taxonomy" id="1149755"/>
    <lineage>
        <taxon>Eukaryota</taxon>
        <taxon>Fungi</taxon>
        <taxon>Dikarya</taxon>
        <taxon>Ascomycota</taxon>
        <taxon>Pezizomycotina</taxon>
        <taxon>Leotiomycetes</taxon>
        <taxon>Helotiales</taxon>
        <taxon>Hyaloscyphaceae</taxon>
        <taxon>Hyaloscypha</taxon>
        <taxon>Hyaloscypha variabilis</taxon>
    </lineage>
</organism>
<evidence type="ECO:0000313" key="1">
    <source>
        <dbReference type="EMBL" id="PMD39192.1"/>
    </source>
</evidence>
<keyword evidence="2" id="KW-1185">Reference proteome</keyword>
<dbReference type="AlphaFoldDB" id="A0A2J6RKZ7"/>
<evidence type="ECO:0000313" key="2">
    <source>
        <dbReference type="Proteomes" id="UP000235786"/>
    </source>
</evidence>
<proteinExistence type="predicted"/>
<dbReference type="OrthoDB" id="10646914at2759"/>
<dbReference type="Proteomes" id="UP000235786">
    <property type="component" value="Unassembled WGS sequence"/>
</dbReference>
<dbReference type="EMBL" id="KZ613947">
    <property type="protein sequence ID" value="PMD39192.1"/>
    <property type="molecule type" value="Genomic_DNA"/>
</dbReference>